<evidence type="ECO:0000313" key="1">
    <source>
        <dbReference type="EMBL" id="CAA9317667.1"/>
    </source>
</evidence>
<protein>
    <submittedName>
        <fullName evidence="1">Uncharacterized protein</fullName>
    </submittedName>
</protein>
<sequence>MIWAFFSRRLRTWALFAVLLPLLGRVLGAVGRRVERRNPSLGGALVKAADYARHPTAGRRRRRF</sequence>
<dbReference type="AlphaFoldDB" id="A0A6J4KY23"/>
<proteinExistence type="predicted"/>
<dbReference type="EMBL" id="CADCUB010000052">
    <property type="protein sequence ID" value="CAA9317667.1"/>
    <property type="molecule type" value="Genomic_DNA"/>
</dbReference>
<gene>
    <name evidence="1" type="ORF">AVDCRST_MAG07-1581</name>
</gene>
<reference evidence="1" key="1">
    <citation type="submission" date="2020-02" db="EMBL/GenBank/DDBJ databases">
        <authorList>
            <person name="Meier V. D."/>
        </authorList>
    </citation>
    <scope>NUCLEOTIDE SEQUENCE</scope>
    <source>
        <strain evidence="1">AVDCRST_MAG07</strain>
    </source>
</reference>
<name>A0A6J4KY23_9ACTN</name>
<organism evidence="1">
    <name type="scientific">uncultured Frankineae bacterium</name>
    <dbReference type="NCBI Taxonomy" id="437475"/>
    <lineage>
        <taxon>Bacteria</taxon>
        <taxon>Bacillati</taxon>
        <taxon>Actinomycetota</taxon>
        <taxon>Actinomycetes</taxon>
        <taxon>Frankiales</taxon>
        <taxon>environmental samples</taxon>
    </lineage>
</organism>
<accession>A0A6J4KY23</accession>